<name>A0A1I5XLI1_9LACT</name>
<organism evidence="1 2">
    <name type="scientific">Desemzia incerta</name>
    <dbReference type="NCBI Taxonomy" id="82801"/>
    <lineage>
        <taxon>Bacteria</taxon>
        <taxon>Bacillati</taxon>
        <taxon>Bacillota</taxon>
        <taxon>Bacilli</taxon>
        <taxon>Lactobacillales</taxon>
        <taxon>Carnobacteriaceae</taxon>
        <taxon>Desemzia</taxon>
    </lineage>
</organism>
<evidence type="ECO:0000313" key="1">
    <source>
        <dbReference type="EMBL" id="SFQ32567.1"/>
    </source>
</evidence>
<dbReference type="EMBL" id="FOXW01000005">
    <property type="protein sequence ID" value="SFQ32567.1"/>
    <property type="molecule type" value="Genomic_DNA"/>
</dbReference>
<evidence type="ECO:0000313" key="2">
    <source>
        <dbReference type="Proteomes" id="UP000199136"/>
    </source>
</evidence>
<protein>
    <recommendedName>
        <fullName evidence="3">NIPSNAP protein</fullName>
    </recommendedName>
</protein>
<dbReference type="STRING" id="82801.SAMN04488506_1460"/>
<gene>
    <name evidence="1" type="ORF">SAMN04488506_1460</name>
</gene>
<dbReference type="Pfam" id="PF19673">
    <property type="entry name" value="DUF6176"/>
    <property type="match status" value="1"/>
</dbReference>
<proteinExistence type="predicted"/>
<dbReference type="RefSeq" id="WP_218147498.1">
    <property type="nucleotide sequence ID" value="NZ_FOXW01000005.1"/>
</dbReference>
<evidence type="ECO:0008006" key="3">
    <source>
        <dbReference type="Google" id="ProtNLM"/>
    </source>
</evidence>
<dbReference type="Proteomes" id="UP000199136">
    <property type="component" value="Unassembled WGS sequence"/>
</dbReference>
<reference evidence="1 2" key="1">
    <citation type="submission" date="2016-10" db="EMBL/GenBank/DDBJ databases">
        <authorList>
            <person name="de Groot N.N."/>
        </authorList>
    </citation>
    <scope>NUCLEOTIDE SEQUENCE [LARGE SCALE GENOMIC DNA]</scope>
    <source>
        <strain evidence="1 2">DSM 20581</strain>
    </source>
</reference>
<dbReference type="AlphaFoldDB" id="A0A1I5XLI1"/>
<sequence>MAQLQVELERFRVKKGKEAVAQEWMNFLNDHLEEVLQTLPGEKMYVESIFEEVVDETMYLYWVSYQGMAASDVVFSDSHVDQKHLAYWSECIDPSYGEHLLKTKVVMIQDKVKNEMQD</sequence>
<dbReference type="InterPro" id="IPR046174">
    <property type="entry name" value="DUF6176"/>
</dbReference>
<keyword evidence="2" id="KW-1185">Reference proteome</keyword>
<accession>A0A1I5XLI1</accession>